<name>A0AAN8Q4H8_PATCE</name>
<dbReference type="Proteomes" id="UP001347796">
    <property type="component" value="Unassembled WGS sequence"/>
</dbReference>
<proteinExistence type="predicted"/>
<dbReference type="InterPro" id="IPR010281">
    <property type="entry name" value="DUF885"/>
</dbReference>
<protein>
    <recommendedName>
        <fullName evidence="4">DUF885 domain-containing protein</fullName>
    </recommendedName>
</protein>
<evidence type="ECO:0000313" key="2">
    <source>
        <dbReference type="EMBL" id="KAK6187226.1"/>
    </source>
</evidence>
<keyword evidence="1" id="KW-0732">Signal</keyword>
<feature type="chain" id="PRO_5043023351" description="DUF885 domain-containing protein" evidence="1">
    <location>
        <begin position="29"/>
        <end position="642"/>
    </location>
</feature>
<organism evidence="2 3">
    <name type="scientific">Patella caerulea</name>
    <name type="common">Rayed Mediterranean limpet</name>
    <dbReference type="NCBI Taxonomy" id="87958"/>
    <lineage>
        <taxon>Eukaryota</taxon>
        <taxon>Metazoa</taxon>
        <taxon>Spiralia</taxon>
        <taxon>Lophotrochozoa</taxon>
        <taxon>Mollusca</taxon>
        <taxon>Gastropoda</taxon>
        <taxon>Patellogastropoda</taxon>
        <taxon>Patelloidea</taxon>
        <taxon>Patellidae</taxon>
        <taxon>Patella</taxon>
    </lineage>
</organism>
<evidence type="ECO:0000256" key="1">
    <source>
        <dbReference type="SAM" id="SignalP"/>
    </source>
</evidence>
<dbReference type="Pfam" id="PF05960">
    <property type="entry name" value="DUF885"/>
    <property type="match status" value="1"/>
</dbReference>
<dbReference type="AlphaFoldDB" id="A0AAN8Q4H8"/>
<evidence type="ECO:0008006" key="4">
    <source>
        <dbReference type="Google" id="ProtNLM"/>
    </source>
</evidence>
<comment type="caution">
    <text evidence="2">The sequence shown here is derived from an EMBL/GenBank/DDBJ whole genome shotgun (WGS) entry which is preliminary data.</text>
</comment>
<gene>
    <name evidence="2" type="ORF">SNE40_005298</name>
</gene>
<sequence length="642" mass="73705">MCYKFIMEGGKLFLTLVVLGCNFTPSHGDAGSDLSKLSTEYFEWRMSVRPESSTYRGYHKYNDILESFTMAGYNQSKIKADEYFARLTSIPRDDLSRSDKLNYDILENMLSTYRNGYEWRLYNNINPLNLMEGPQRSPSIFTSFFPFYTIGDYENYLARLTRLPVQIDERISLFREAIRLGTAYNNVSVNLVIDQIEKVQNDCPLSSYSANCGFYKPFTQGLDQIHTSNATRDMIRSRGVIAVNSVMQKFQDLKVFIQTEYMPATRKGYGVVNLHKGREFYQACLKWYLSLDLTPEEVHRKGLDEVKRISGEMKKIMVKNNFQGSISEYFAMLKNDPSMFYNSSEAMLDGYRDLINTRVDPYLAKLFNNLPGLPIVVKPLSSDGPAGRYSTGSKDGSIPGIFWANVIRPAEFPKYSMLPLAMHEANPGHHLQLSYNLLTETPDFRSKMESSTKFRVPYAFPSYTAFIEGWALYAESLGEELGLYKDDNELMGRYSSEIFRACRLVVDTGIHYYNWTKDDALDYILTYTTESHDAMSVEIDRYVTWPGQACSYKIGELKIKEVRQVAEKRLGDKFDIRAFHTSIMDNGAVPLDLLERNVNDWIEDQLTKQPQEPGSPTCSARNQFAQIWLLSILLTSVGILRH</sequence>
<keyword evidence="3" id="KW-1185">Reference proteome</keyword>
<evidence type="ECO:0000313" key="3">
    <source>
        <dbReference type="Proteomes" id="UP001347796"/>
    </source>
</evidence>
<feature type="signal peptide" evidence="1">
    <location>
        <begin position="1"/>
        <end position="28"/>
    </location>
</feature>
<reference evidence="2 3" key="1">
    <citation type="submission" date="2024-01" db="EMBL/GenBank/DDBJ databases">
        <title>The genome of the rayed Mediterranean limpet Patella caerulea (Linnaeus, 1758).</title>
        <authorList>
            <person name="Anh-Thu Weber A."/>
            <person name="Halstead-Nussloch G."/>
        </authorList>
    </citation>
    <scope>NUCLEOTIDE SEQUENCE [LARGE SCALE GENOMIC DNA]</scope>
    <source>
        <strain evidence="2">AATW-2023a</strain>
        <tissue evidence="2">Whole specimen</tissue>
    </source>
</reference>
<accession>A0AAN8Q4H8</accession>
<dbReference type="PANTHER" id="PTHR33361:SF2">
    <property type="entry name" value="DUF885 DOMAIN-CONTAINING PROTEIN"/>
    <property type="match status" value="1"/>
</dbReference>
<dbReference type="EMBL" id="JAZGQO010000004">
    <property type="protein sequence ID" value="KAK6187226.1"/>
    <property type="molecule type" value="Genomic_DNA"/>
</dbReference>
<dbReference type="PANTHER" id="PTHR33361">
    <property type="entry name" value="GLR0591 PROTEIN"/>
    <property type="match status" value="1"/>
</dbReference>